<evidence type="ECO:0000313" key="1">
    <source>
        <dbReference type="EMBL" id="KAE8390838.1"/>
    </source>
</evidence>
<proteinExistence type="predicted"/>
<dbReference type="Proteomes" id="UP000326877">
    <property type="component" value="Unassembled WGS sequence"/>
</dbReference>
<reference evidence="1" key="1">
    <citation type="submission" date="2019-04" db="EMBL/GenBank/DDBJ databases">
        <title>Friends and foes A comparative genomics studyof 23 Aspergillus species from section Flavi.</title>
        <authorList>
            <consortium name="DOE Joint Genome Institute"/>
            <person name="Kjaerbolling I."/>
            <person name="Vesth T."/>
            <person name="Frisvad J.C."/>
            <person name="Nybo J.L."/>
            <person name="Theobald S."/>
            <person name="Kildgaard S."/>
            <person name="Isbrandt T."/>
            <person name="Kuo A."/>
            <person name="Sato A."/>
            <person name="Lyhne E.K."/>
            <person name="Kogle M.E."/>
            <person name="Wiebenga A."/>
            <person name="Kun R.S."/>
            <person name="Lubbers R.J."/>
            <person name="Makela M.R."/>
            <person name="Barry K."/>
            <person name="Chovatia M."/>
            <person name="Clum A."/>
            <person name="Daum C."/>
            <person name="Haridas S."/>
            <person name="He G."/>
            <person name="LaButti K."/>
            <person name="Lipzen A."/>
            <person name="Mondo S."/>
            <person name="Riley R."/>
            <person name="Salamov A."/>
            <person name="Simmons B.A."/>
            <person name="Magnuson J.K."/>
            <person name="Henrissat B."/>
            <person name="Mortensen U.H."/>
            <person name="Larsen T.O."/>
            <person name="Devries R.P."/>
            <person name="Grigoriev I.V."/>
            <person name="Machida M."/>
            <person name="Baker S.E."/>
            <person name="Andersen M.R."/>
        </authorList>
    </citation>
    <scope>NUCLEOTIDE SEQUENCE [LARGE SCALE GENOMIC DNA]</scope>
    <source>
        <strain evidence="1">IBT 14317</strain>
    </source>
</reference>
<evidence type="ECO:0008006" key="2">
    <source>
        <dbReference type="Google" id="ProtNLM"/>
    </source>
</evidence>
<name>A0A5N7CAK3_PETAA</name>
<accession>A0A5N7CAK3</accession>
<dbReference type="OrthoDB" id="1405595at2759"/>
<sequence>MLLSGHMKKSVLLVQSQVGNIEPVQERPRQNPDLTGRLSILESPIDLGHPHSSLSVPQDDWLWLSSELSLFSFVYRRTMSLLPDMPSRYLHEFMNGFRPYFPIIHPQTLSLSSMAPELIGSCLKLFPMARSFAMEQIRQRELEKDSKECASLDPAWYLSYTPSSQPDQDNHTLWEISISEKELADYHEDFSLVETMQALLSFMAMAPWGGKHRSLVRQAISTQSVLAMLVRTKAESTGRTKLIIFCLPSPLMVTDIQLQLPCTELQGMEGEIAPALSHSVRHALKKWQSTWELNPVSSLSPLDKHGPVAFNSKAVFHLACIRLAIDIGPGRSPLEQDLGHIARRLKDSSGLQRGSMLTLAARHAIHRSTVSTHENGVYFDGRAPSCSIMHAVCSLEYAHIVNNGINSKISRTVPQRYQCNPIIVFYSLTGK</sequence>
<dbReference type="EMBL" id="ML735251">
    <property type="protein sequence ID" value="KAE8390838.1"/>
    <property type="molecule type" value="Genomic_DNA"/>
</dbReference>
<dbReference type="AlphaFoldDB" id="A0A5N7CAK3"/>
<protein>
    <recommendedName>
        <fullName evidence="2">Transcription factor domain-containing protein</fullName>
    </recommendedName>
</protein>
<organism evidence="1">
    <name type="scientific">Petromyces alliaceus</name>
    <name type="common">Aspergillus alliaceus</name>
    <dbReference type="NCBI Taxonomy" id="209559"/>
    <lineage>
        <taxon>Eukaryota</taxon>
        <taxon>Fungi</taxon>
        <taxon>Dikarya</taxon>
        <taxon>Ascomycota</taxon>
        <taxon>Pezizomycotina</taxon>
        <taxon>Eurotiomycetes</taxon>
        <taxon>Eurotiomycetidae</taxon>
        <taxon>Eurotiales</taxon>
        <taxon>Aspergillaceae</taxon>
        <taxon>Aspergillus</taxon>
        <taxon>Aspergillus subgen. Circumdati</taxon>
    </lineage>
</organism>
<gene>
    <name evidence="1" type="ORF">BDV23DRAFT_172108</name>
</gene>